<name>A0A256FHE7_9HYPH</name>
<evidence type="ECO:0000313" key="2">
    <source>
        <dbReference type="Proteomes" id="UP000216345"/>
    </source>
</evidence>
<proteinExistence type="predicted"/>
<dbReference type="AlphaFoldDB" id="A0A256FHE7"/>
<keyword evidence="2" id="KW-1185">Reference proteome</keyword>
<sequence>MTPEHAIAKLQRQLARHGQNVDLRKIVNGQIQSEALAQRAFVRGYKPDELVGPIQQGDRIVVLLPDALAISFKKGDAVVIAGAKTNVEAAEIVRMDDVPVRVNVRVRG</sequence>
<protein>
    <submittedName>
        <fullName evidence="1">Uncharacterized protein</fullName>
    </submittedName>
</protein>
<accession>A0A256FHE7</accession>
<dbReference type="OrthoDB" id="8265612at2"/>
<comment type="caution">
    <text evidence="1">The sequence shown here is derived from an EMBL/GenBank/DDBJ whole genome shotgun (WGS) entry which is preliminary data.</text>
</comment>
<gene>
    <name evidence="1" type="ORF">CEV32_0275</name>
</gene>
<dbReference type="RefSeq" id="WP_094577054.1">
    <property type="nucleotide sequence ID" value="NZ_JBHEEL010000001.1"/>
</dbReference>
<evidence type="ECO:0000313" key="1">
    <source>
        <dbReference type="EMBL" id="OYR14277.1"/>
    </source>
</evidence>
<dbReference type="EMBL" id="NNRK01000026">
    <property type="protein sequence ID" value="OYR14277.1"/>
    <property type="molecule type" value="Genomic_DNA"/>
</dbReference>
<organism evidence="1 2">
    <name type="scientific">Brucella rhizosphaerae</name>
    <dbReference type="NCBI Taxonomy" id="571254"/>
    <lineage>
        <taxon>Bacteria</taxon>
        <taxon>Pseudomonadati</taxon>
        <taxon>Pseudomonadota</taxon>
        <taxon>Alphaproteobacteria</taxon>
        <taxon>Hyphomicrobiales</taxon>
        <taxon>Brucellaceae</taxon>
        <taxon>Brucella/Ochrobactrum group</taxon>
        <taxon>Brucella</taxon>
    </lineage>
</organism>
<dbReference type="Proteomes" id="UP000216345">
    <property type="component" value="Unassembled WGS sequence"/>
</dbReference>
<reference evidence="1 2" key="1">
    <citation type="submission" date="2017-07" db="EMBL/GenBank/DDBJ databases">
        <title>Phylogenetic study on the rhizospheric bacterium Ochrobactrum sp. A44.</title>
        <authorList>
            <person name="Krzyzanowska D.M."/>
            <person name="Ossowicki A."/>
            <person name="Rajewska M."/>
            <person name="Maciag T."/>
            <person name="Kaczynski Z."/>
            <person name="Czerwicka M."/>
            <person name="Jafra S."/>
        </authorList>
    </citation>
    <scope>NUCLEOTIDE SEQUENCE [LARGE SCALE GENOMIC DNA]</scope>
    <source>
        <strain evidence="1 2">PR17</strain>
    </source>
</reference>